<gene>
    <name evidence="1" type="ORF">BegalDRAFT_2444</name>
</gene>
<dbReference type="AlphaFoldDB" id="I3CI52"/>
<dbReference type="Proteomes" id="UP000005744">
    <property type="component" value="Unassembled WGS sequence"/>
</dbReference>
<dbReference type="eggNOG" id="COG1310">
    <property type="taxonomic scope" value="Bacteria"/>
</dbReference>
<dbReference type="RefSeq" id="WP_002690367.1">
    <property type="nucleotide sequence ID" value="NZ_JH600070.1"/>
</dbReference>
<dbReference type="OrthoDB" id="9802958at2"/>
<name>I3CI52_9GAMM</name>
<evidence type="ECO:0000313" key="2">
    <source>
        <dbReference type="Proteomes" id="UP000005744"/>
    </source>
</evidence>
<sequence>MPLTVQLPRLLVLKLFEYVQYQPNQIVEGIISQAPDNSLHCYPPLPCFTPRNTMESAQMLVQQMQPNHQLFAFYHASPQDTLTPDAIYKTPLACYPKALFLIISLNIKGVLELRGFHQHDNHLQELTLEVPAE</sequence>
<reference evidence="1 2" key="1">
    <citation type="submission" date="2011-11" db="EMBL/GenBank/DDBJ databases">
        <title>Improved High-Quality Draft sequence of Beggiatoa alba B18lD.</title>
        <authorList>
            <consortium name="US DOE Joint Genome Institute"/>
            <person name="Lucas S."/>
            <person name="Han J."/>
            <person name="Lapidus A."/>
            <person name="Cheng J.-F."/>
            <person name="Goodwin L."/>
            <person name="Pitluck S."/>
            <person name="Peters L."/>
            <person name="Mikhailova N."/>
            <person name="Held B."/>
            <person name="Detter J.C."/>
            <person name="Han C."/>
            <person name="Tapia R."/>
            <person name="Land M."/>
            <person name="Hauser L."/>
            <person name="Kyrpides N."/>
            <person name="Ivanova N."/>
            <person name="Pagani I."/>
            <person name="Samuel K."/>
            <person name="Teske A."/>
            <person name="Mueller J."/>
            <person name="Woyke T."/>
        </authorList>
    </citation>
    <scope>NUCLEOTIDE SEQUENCE [LARGE SCALE GENOMIC DNA]</scope>
    <source>
        <strain evidence="1 2">B18LD</strain>
    </source>
</reference>
<dbReference type="HOGENOM" id="CLU_116765_2_0_6"/>
<evidence type="ECO:0000313" key="1">
    <source>
        <dbReference type="EMBL" id="EIJ43295.1"/>
    </source>
</evidence>
<protein>
    <submittedName>
        <fullName evidence="1">Uncharacterized protein</fullName>
    </submittedName>
</protein>
<keyword evidence="2" id="KW-1185">Reference proteome</keyword>
<organism evidence="1 2">
    <name type="scientific">Beggiatoa alba B18LD</name>
    <dbReference type="NCBI Taxonomy" id="395493"/>
    <lineage>
        <taxon>Bacteria</taxon>
        <taxon>Pseudomonadati</taxon>
        <taxon>Pseudomonadota</taxon>
        <taxon>Gammaproteobacteria</taxon>
        <taxon>Thiotrichales</taxon>
        <taxon>Thiotrichaceae</taxon>
        <taxon>Beggiatoa</taxon>
    </lineage>
</organism>
<accession>I3CI52</accession>
<dbReference type="EMBL" id="JH600070">
    <property type="protein sequence ID" value="EIJ43295.1"/>
    <property type="molecule type" value="Genomic_DNA"/>
</dbReference>
<dbReference type="STRING" id="395493.BegalDRAFT_2444"/>
<proteinExistence type="predicted"/>